<reference evidence="2" key="1">
    <citation type="submission" date="2018-05" db="EMBL/GenBank/DDBJ databases">
        <authorList>
            <person name="Lanie J.A."/>
            <person name="Ng W.-L."/>
            <person name="Kazmierczak K.M."/>
            <person name="Andrzejewski T.M."/>
            <person name="Davidsen T.M."/>
            <person name="Wayne K.J."/>
            <person name="Tettelin H."/>
            <person name="Glass J.I."/>
            <person name="Rusch D."/>
            <person name="Podicherti R."/>
            <person name="Tsui H.-C.T."/>
            <person name="Winkler M.E."/>
        </authorList>
    </citation>
    <scope>NUCLEOTIDE SEQUENCE</scope>
</reference>
<dbReference type="Gene3D" id="3.40.50.10610">
    <property type="entry name" value="ABC-type transport auxiliary lipoprotein component"/>
    <property type="match status" value="1"/>
</dbReference>
<keyword evidence="1" id="KW-0472">Membrane</keyword>
<evidence type="ECO:0008006" key="3">
    <source>
        <dbReference type="Google" id="ProtNLM"/>
    </source>
</evidence>
<evidence type="ECO:0000256" key="1">
    <source>
        <dbReference type="SAM" id="Phobius"/>
    </source>
</evidence>
<keyword evidence="1" id="KW-1133">Transmembrane helix</keyword>
<proteinExistence type="predicted"/>
<sequence length="239" mass="25211">MATTVSLRIHTVHILIKNYIIILFVALSISTAQEDRPTAAILYFTAEEVLTQQQTKSLANHFSTALDSTKKVSMIAQSKVIGVLEKEGLDVSDCTTDACAVTIGGALGVSYVITGDVKNEGNTYTITAKMLSVAGNTENREKSITYSGMLRGLNVQTEILAWKLFDLEAPSAVQMKVKKDYSSVGGKGMRGFKGIPYWMIWGGLGLVAAGGGVALAMATDGGSDGTSPIGGPPDFPDAP</sequence>
<feature type="transmembrane region" description="Helical" evidence="1">
    <location>
        <begin position="12"/>
        <end position="32"/>
    </location>
</feature>
<accession>A0A382KLY0</accession>
<evidence type="ECO:0000313" key="2">
    <source>
        <dbReference type="EMBL" id="SVC25249.1"/>
    </source>
</evidence>
<dbReference type="AlphaFoldDB" id="A0A382KLY0"/>
<gene>
    <name evidence="2" type="ORF">METZ01_LOCUS278103</name>
</gene>
<organism evidence="2">
    <name type="scientific">marine metagenome</name>
    <dbReference type="NCBI Taxonomy" id="408172"/>
    <lineage>
        <taxon>unclassified sequences</taxon>
        <taxon>metagenomes</taxon>
        <taxon>ecological metagenomes</taxon>
    </lineage>
</organism>
<name>A0A382KLY0_9ZZZZ</name>
<protein>
    <recommendedName>
        <fullName evidence="3">DUF2380 domain-containing protein</fullName>
    </recommendedName>
</protein>
<feature type="transmembrane region" description="Helical" evidence="1">
    <location>
        <begin position="197"/>
        <end position="218"/>
    </location>
</feature>
<dbReference type="EMBL" id="UINC01081419">
    <property type="protein sequence ID" value="SVC25249.1"/>
    <property type="molecule type" value="Genomic_DNA"/>
</dbReference>
<keyword evidence="1" id="KW-0812">Transmembrane</keyword>